<evidence type="ECO:0000256" key="1">
    <source>
        <dbReference type="SAM" id="MobiDB-lite"/>
    </source>
</evidence>
<accession>A0A8H7ZW36</accession>
<evidence type="ECO:0000313" key="3">
    <source>
        <dbReference type="Proteomes" id="UP000673691"/>
    </source>
</evidence>
<dbReference type="Proteomes" id="UP000673691">
    <property type="component" value="Unassembled WGS sequence"/>
</dbReference>
<evidence type="ECO:0000313" key="2">
    <source>
        <dbReference type="EMBL" id="KAG5460633.1"/>
    </source>
</evidence>
<dbReference type="EMBL" id="JAEFCI010004923">
    <property type="protein sequence ID" value="KAG5460633.1"/>
    <property type="molecule type" value="Genomic_DNA"/>
</dbReference>
<reference evidence="2 3" key="1">
    <citation type="journal article" name="Sci. Rep.">
        <title>Genome-scale phylogenetic analyses confirm Olpidium as the closest living zoosporic fungus to the non-flagellated, terrestrial fungi.</title>
        <authorList>
            <person name="Chang Y."/>
            <person name="Rochon D."/>
            <person name="Sekimoto S."/>
            <person name="Wang Y."/>
            <person name="Chovatia M."/>
            <person name="Sandor L."/>
            <person name="Salamov A."/>
            <person name="Grigoriev I.V."/>
            <person name="Stajich J.E."/>
            <person name="Spatafora J.W."/>
        </authorList>
    </citation>
    <scope>NUCLEOTIDE SEQUENCE [LARGE SCALE GENOMIC DNA]</scope>
    <source>
        <strain evidence="2">S191</strain>
    </source>
</reference>
<organism evidence="2 3">
    <name type="scientific">Olpidium bornovanus</name>
    <dbReference type="NCBI Taxonomy" id="278681"/>
    <lineage>
        <taxon>Eukaryota</taxon>
        <taxon>Fungi</taxon>
        <taxon>Fungi incertae sedis</taxon>
        <taxon>Olpidiomycota</taxon>
        <taxon>Olpidiomycotina</taxon>
        <taxon>Olpidiomycetes</taxon>
        <taxon>Olpidiales</taxon>
        <taxon>Olpidiaceae</taxon>
        <taxon>Olpidium</taxon>
    </lineage>
</organism>
<feature type="region of interest" description="Disordered" evidence="1">
    <location>
        <begin position="96"/>
        <end position="124"/>
    </location>
</feature>
<dbReference type="AlphaFoldDB" id="A0A8H7ZW36"/>
<feature type="region of interest" description="Disordered" evidence="1">
    <location>
        <begin position="1"/>
        <end position="32"/>
    </location>
</feature>
<gene>
    <name evidence="2" type="ORF">BJ554DRAFT_7290</name>
</gene>
<keyword evidence="3" id="KW-1185">Reference proteome</keyword>
<comment type="caution">
    <text evidence="2">The sequence shown here is derived from an EMBL/GenBank/DDBJ whole genome shotgun (WGS) entry which is preliminary data.</text>
</comment>
<name>A0A8H7ZW36_9FUNG</name>
<sequence>MRPKQDARRQRTSSAKTKRRRDRVPRRETRFDEFSTPVRTAAAEVALRLQFGVAPLDSRSGSSTMYPTRRFYCDFAFSGRRQHELQHTRAAGCIRPESQRRAGSTRFASAGSACGSERPARHRH</sequence>
<proteinExistence type="predicted"/>
<protein>
    <submittedName>
        <fullName evidence="2">Uncharacterized protein</fullName>
    </submittedName>
</protein>